<evidence type="ECO:0000256" key="1">
    <source>
        <dbReference type="ARBA" id="ARBA00005350"/>
    </source>
</evidence>
<evidence type="ECO:0000256" key="2">
    <source>
        <dbReference type="RuleBase" id="RU363116"/>
    </source>
</evidence>
<evidence type="ECO:0000313" key="3">
    <source>
        <dbReference type="EMBL" id="VEU38955.1"/>
    </source>
</evidence>
<dbReference type="InterPro" id="IPR005552">
    <property type="entry name" value="Scramblase"/>
</dbReference>
<evidence type="ECO:0000313" key="4">
    <source>
        <dbReference type="Proteomes" id="UP000291116"/>
    </source>
</evidence>
<dbReference type="EMBL" id="CAACVS010000195">
    <property type="protein sequence ID" value="VEU38955.1"/>
    <property type="molecule type" value="Genomic_DNA"/>
</dbReference>
<protein>
    <recommendedName>
        <fullName evidence="2">Phospholipid scramblase</fullName>
    </recommendedName>
</protein>
<dbReference type="GO" id="GO:0017128">
    <property type="term" value="F:phospholipid scramblase activity"/>
    <property type="evidence" value="ECO:0007669"/>
    <property type="project" value="InterPro"/>
</dbReference>
<proteinExistence type="inferred from homology"/>
<keyword evidence="4" id="KW-1185">Reference proteome</keyword>
<reference evidence="3 4" key="1">
    <citation type="submission" date="2019-01" db="EMBL/GenBank/DDBJ databases">
        <authorList>
            <person name="Ferrante I. M."/>
        </authorList>
    </citation>
    <scope>NUCLEOTIDE SEQUENCE [LARGE SCALE GENOMIC DNA]</scope>
    <source>
        <strain evidence="3 4">B856</strain>
    </source>
</reference>
<name>A0A448ZA76_9STRA</name>
<organism evidence="3 4">
    <name type="scientific">Pseudo-nitzschia multistriata</name>
    <dbReference type="NCBI Taxonomy" id="183589"/>
    <lineage>
        <taxon>Eukaryota</taxon>
        <taxon>Sar</taxon>
        <taxon>Stramenopiles</taxon>
        <taxon>Ochrophyta</taxon>
        <taxon>Bacillariophyta</taxon>
        <taxon>Bacillariophyceae</taxon>
        <taxon>Bacillariophycidae</taxon>
        <taxon>Bacillariales</taxon>
        <taxon>Bacillariaceae</taxon>
        <taxon>Pseudo-nitzschia</taxon>
    </lineage>
</organism>
<dbReference type="PANTHER" id="PTHR23248:SF9">
    <property type="entry name" value="PHOSPHOLIPID SCRAMBLASE"/>
    <property type="match status" value="1"/>
</dbReference>
<dbReference type="GO" id="GO:0005886">
    <property type="term" value="C:plasma membrane"/>
    <property type="evidence" value="ECO:0007669"/>
    <property type="project" value="TreeGrafter"/>
</dbReference>
<dbReference type="PANTHER" id="PTHR23248">
    <property type="entry name" value="PHOSPHOLIPID SCRAMBLASE-RELATED"/>
    <property type="match status" value="1"/>
</dbReference>
<dbReference type="AlphaFoldDB" id="A0A448ZA76"/>
<comment type="similarity">
    <text evidence="1 2">Belongs to the phospholipid scramblase family.</text>
</comment>
<accession>A0A448ZA76</accession>
<dbReference type="Pfam" id="PF03803">
    <property type="entry name" value="Scramblase"/>
    <property type="match status" value="2"/>
</dbReference>
<sequence length="340" mass="37334">MGKSNTDILLDAGVVELLSSMDAFFIQQRIRMVEAVTQGCIEQANVYDVFNKETNKRVMIIKEESDGCSRCFCAPNHSIFVKFYMVGSDAPEIKPGEKIDWSYEPSGAPFMTFEREGCDCCFKGACPKPCIGCYACTEGCRDIGTLHAGDLDGKPGEKDGKRERVSLIGESIQPKGGGGFKPVMQMMDRADPSDGAEGKTELFAASRGPCVTGGCSALCCSSPFGVAVADQSMYENSSKLHKQNFGDYATITKIRPKKFSQAMREVFTDSDIFDVTFAQKSVSAQQKANILAHIIHLDYMFFERDGDMCGNDENGSYINICNWFCYGCICPCKCYCKSSS</sequence>
<dbReference type="Proteomes" id="UP000291116">
    <property type="component" value="Unassembled WGS sequence"/>
</dbReference>
<dbReference type="OrthoDB" id="191150at2759"/>
<gene>
    <name evidence="3" type="ORF">PSNMU_V1.4_AUG-EV-PASAV3_0057900</name>
</gene>